<keyword evidence="4" id="KW-0949">S-adenosyl-L-methionine</keyword>
<dbReference type="Proteomes" id="UP000010866">
    <property type="component" value="Chromosome"/>
</dbReference>
<dbReference type="GO" id="GO:0009007">
    <property type="term" value="F:site-specific DNA-methyltransferase (adenine-specific) activity"/>
    <property type="evidence" value="ECO:0007669"/>
    <property type="project" value="UniProtKB-EC"/>
</dbReference>
<dbReference type="EMBL" id="CP003362">
    <property type="protein sequence ID" value="AGB49605.1"/>
    <property type="molecule type" value="Genomic_DNA"/>
</dbReference>
<feature type="domain" description="Type II methyltransferase M.TaqI-like" evidence="6">
    <location>
        <begin position="338"/>
        <end position="554"/>
    </location>
</feature>
<dbReference type="Pfam" id="PF07669">
    <property type="entry name" value="Eco57I"/>
    <property type="match status" value="1"/>
</dbReference>
<evidence type="ECO:0000313" key="8">
    <source>
        <dbReference type="Proteomes" id="UP000010866"/>
    </source>
</evidence>
<dbReference type="InterPro" id="IPR002052">
    <property type="entry name" value="DNA_methylase_N6_adenine_CS"/>
</dbReference>
<proteinExistence type="predicted"/>
<sequence length="617" mass="71048">MDKASIIKFSDTVRDKLLQEVADRAAFYGIHPKEILPVDSEHEDSIVIGGKVHNKKLKDQREKLVREIKHKGYQQVMDEVTYTWFNRFVALKFMEVNDYLPVQVFTSKDADRNEPGIITHAHELDFLDLDADHVLDLRSENKDEELYKYLILKLCNYLHSTMPFMFEKIEDYTELLFPEKLLHVDSIVKDINGIIPVDDWREVEIIGWIYQDYIAPKKDKVFKDLKKNVKISKENIPAATQLFTPHWIVRYLVENSLGRLWMLNRPSSRLCEQMDYYIRPEENETDFLRINSPEDIRVCDPACGSGHMLVYAFDLLYAIYEEEGYDHSEISENILTRNLFGIEIDKRAGDLAAFALTMKARGKNRNFFRKPAVPNICVLESIAFEDDELNAYITAIGSELFTNDVRDTLLQFNEADNFGSLIRPKAEDVSGILQLPKPKILSENLTLLSTHQKVLQALKQADYLIPKYDVVVANPPYMGGKGMNARLKDFAQDNYPDSKSDFFAMFIDRNLDLAMQKGMVAMITMQSWMFLSSYEKLRAGILDDHTILSMAHLGPRAFDSIGGEVVSTTAFVIENAQHPEYKGAYIRLVDGNSEAEKDTWLREAIMQVRNITQQTEA</sequence>
<dbReference type="GO" id="GO:0032259">
    <property type="term" value="P:methylation"/>
    <property type="evidence" value="ECO:0007669"/>
    <property type="project" value="UniProtKB-KW"/>
</dbReference>
<dbReference type="REBASE" id="58798">
    <property type="entry name" value="Mho15978ORF1391P"/>
</dbReference>
<evidence type="ECO:0000256" key="2">
    <source>
        <dbReference type="ARBA" id="ARBA00022603"/>
    </source>
</evidence>
<keyword evidence="7" id="KW-0255">Endonuclease</keyword>
<evidence type="ECO:0000256" key="3">
    <source>
        <dbReference type="ARBA" id="ARBA00022679"/>
    </source>
</evidence>
<dbReference type="AlphaFoldDB" id="L0KY32"/>
<comment type="catalytic activity">
    <reaction evidence="5">
        <text>a 2'-deoxyadenosine in DNA + S-adenosyl-L-methionine = an N(6)-methyl-2'-deoxyadenosine in DNA + S-adenosyl-L-homocysteine + H(+)</text>
        <dbReference type="Rhea" id="RHEA:15197"/>
        <dbReference type="Rhea" id="RHEA-COMP:12418"/>
        <dbReference type="Rhea" id="RHEA-COMP:12419"/>
        <dbReference type="ChEBI" id="CHEBI:15378"/>
        <dbReference type="ChEBI" id="CHEBI:57856"/>
        <dbReference type="ChEBI" id="CHEBI:59789"/>
        <dbReference type="ChEBI" id="CHEBI:90615"/>
        <dbReference type="ChEBI" id="CHEBI:90616"/>
        <dbReference type="EC" id="2.1.1.72"/>
    </reaction>
</comment>
<dbReference type="InterPro" id="IPR029063">
    <property type="entry name" value="SAM-dependent_MTases_sf"/>
</dbReference>
<dbReference type="InterPro" id="IPR011639">
    <property type="entry name" value="MethylTrfase_TaqI-like_dom"/>
</dbReference>
<dbReference type="Gene3D" id="3.40.50.150">
    <property type="entry name" value="Vaccinia Virus protein VP39"/>
    <property type="match status" value="1"/>
</dbReference>
<dbReference type="GO" id="GO:0006304">
    <property type="term" value="P:DNA modification"/>
    <property type="evidence" value="ECO:0007669"/>
    <property type="project" value="InterPro"/>
</dbReference>
<dbReference type="KEGG" id="mhz:Metho_1394"/>
<dbReference type="EC" id="2.1.1.72" evidence="1"/>
<organism evidence="7 8">
    <name type="scientific">Methanomethylovorans hollandica (strain DSM 15978 / NBRC 107637 / DMS1)</name>
    <dbReference type="NCBI Taxonomy" id="867904"/>
    <lineage>
        <taxon>Archaea</taxon>
        <taxon>Methanobacteriati</taxon>
        <taxon>Methanobacteriota</taxon>
        <taxon>Stenosarchaea group</taxon>
        <taxon>Methanomicrobia</taxon>
        <taxon>Methanosarcinales</taxon>
        <taxon>Methanosarcinaceae</taxon>
        <taxon>Methanomethylovorans</taxon>
    </lineage>
</organism>
<name>L0KY32_METHD</name>
<dbReference type="STRING" id="867904.Metho_1394"/>
<keyword evidence="7" id="KW-0540">Nuclease</keyword>
<dbReference type="PRINTS" id="PR00507">
    <property type="entry name" value="N12N6MTFRASE"/>
</dbReference>
<evidence type="ECO:0000313" key="7">
    <source>
        <dbReference type="EMBL" id="AGB49605.1"/>
    </source>
</evidence>
<dbReference type="PANTHER" id="PTHR33841:SF1">
    <property type="entry name" value="DNA METHYLTRANSFERASE A"/>
    <property type="match status" value="1"/>
</dbReference>
<dbReference type="PANTHER" id="PTHR33841">
    <property type="entry name" value="DNA METHYLTRANSFERASE YEEA-RELATED"/>
    <property type="match status" value="1"/>
</dbReference>
<accession>L0KY32</accession>
<dbReference type="InterPro" id="IPR050953">
    <property type="entry name" value="N4_N6_ade-DNA_methylase"/>
</dbReference>
<dbReference type="GO" id="GO:0004519">
    <property type="term" value="F:endonuclease activity"/>
    <property type="evidence" value="ECO:0007669"/>
    <property type="project" value="UniProtKB-KW"/>
</dbReference>
<keyword evidence="7" id="KW-0378">Hydrolase</keyword>
<keyword evidence="8" id="KW-1185">Reference proteome</keyword>
<keyword evidence="2" id="KW-0489">Methyltransferase</keyword>
<gene>
    <name evidence="7" type="ordered locus">Metho_1394</name>
</gene>
<dbReference type="GeneID" id="14407203"/>
<evidence type="ECO:0000256" key="4">
    <source>
        <dbReference type="ARBA" id="ARBA00022691"/>
    </source>
</evidence>
<evidence type="ECO:0000256" key="1">
    <source>
        <dbReference type="ARBA" id="ARBA00011900"/>
    </source>
</evidence>
<dbReference type="SUPFAM" id="SSF53335">
    <property type="entry name" value="S-adenosyl-L-methionine-dependent methyltransferases"/>
    <property type="match status" value="1"/>
</dbReference>
<dbReference type="GO" id="GO:0003676">
    <property type="term" value="F:nucleic acid binding"/>
    <property type="evidence" value="ECO:0007669"/>
    <property type="project" value="InterPro"/>
</dbReference>
<dbReference type="RefSeq" id="WP_015324771.1">
    <property type="nucleotide sequence ID" value="NC_019977.1"/>
</dbReference>
<dbReference type="NCBIfam" id="NF033452">
    <property type="entry name" value="BREX_1_MTaseX"/>
    <property type="match status" value="1"/>
</dbReference>
<evidence type="ECO:0000256" key="5">
    <source>
        <dbReference type="ARBA" id="ARBA00047942"/>
    </source>
</evidence>
<protein>
    <recommendedName>
        <fullName evidence="1">site-specific DNA-methyltransferase (adenine-specific)</fullName>
        <ecNumber evidence="1">2.1.1.72</ecNumber>
    </recommendedName>
</protein>
<keyword evidence="3" id="KW-0808">Transferase</keyword>
<reference evidence="8" key="1">
    <citation type="submission" date="2012-02" db="EMBL/GenBank/DDBJ databases">
        <title>Complete sequence of chromosome of Methanomethylovorans hollandica DSM 15978.</title>
        <authorList>
            <person name="Lucas S."/>
            <person name="Copeland A."/>
            <person name="Lapidus A."/>
            <person name="Glavina del Rio T."/>
            <person name="Dalin E."/>
            <person name="Tice H."/>
            <person name="Bruce D."/>
            <person name="Goodwin L."/>
            <person name="Pitluck S."/>
            <person name="Peters L."/>
            <person name="Mikhailova N."/>
            <person name="Held B."/>
            <person name="Kyrpides N."/>
            <person name="Mavromatis K."/>
            <person name="Ivanova N."/>
            <person name="Brettin T."/>
            <person name="Detter J.C."/>
            <person name="Han C."/>
            <person name="Larimer F."/>
            <person name="Land M."/>
            <person name="Hauser L."/>
            <person name="Markowitz V."/>
            <person name="Cheng J.-F."/>
            <person name="Hugenholtz P."/>
            <person name="Woyke T."/>
            <person name="Wu D."/>
            <person name="Spring S."/>
            <person name="Schroeder M."/>
            <person name="Brambilla E."/>
            <person name="Klenk H.-P."/>
            <person name="Eisen J.A."/>
        </authorList>
    </citation>
    <scope>NUCLEOTIDE SEQUENCE [LARGE SCALE GENOMIC DNA]</scope>
    <source>
        <strain evidence="8">DSM 15978 / NBRC 107637 / DMS1</strain>
    </source>
</reference>
<dbReference type="HOGENOM" id="CLU_007510_1_1_2"/>
<dbReference type="PROSITE" id="PS00092">
    <property type="entry name" value="N6_MTASE"/>
    <property type="match status" value="1"/>
</dbReference>
<dbReference type="InterPro" id="IPR047939">
    <property type="entry name" value="BREX_1_PglX"/>
</dbReference>
<dbReference type="OrthoDB" id="45790at2157"/>
<evidence type="ECO:0000259" key="6">
    <source>
        <dbReference type="Pfam" id="PF07669"/>
    </source>
</evidence>